<evidence type="ECO:0000256" key="2">
    <source>
        <dbReference type="ARBA" id="ARBA00008829"/>
    </source>
</evidence>
<protein>
    <recommendedName>
        <fullName evidence="7">D-hydantoinase</fullName>
    </recommendedName>
</protein>
<dbReference type="InterPro" id="IPR011778">
    <property type="entry name" value="Hydantoinase/dihydroPyrase"/>
</dbReference>
<keyword evidence="4" id="KW-0479">Metal-binding</keyword>
<keyword evidence="3" id="KW-0597">Phosphoprotein</keyword>
<dbReference type="GO" id="GO:0005737">
    <property type="term" value="C:cytoplasm"/>
    <property type="evidence" value="ECO:0007669"/>
    <property type="project" value="InterPro"/>
</dbReference>
<evidence type="ECO:0000256" key="5">
    <source>
        <dbReference type="ARBA" id="ARBA00022801"/>
    </source>
</evidence>
<dbReference type="FunFam" id="3.20.20.140:FF:000217">
    <property type="entry name" value="Dihydropyrimidinase-related protein 1"/>
    <property type="match status" value="1"/>
</dbReference>
<evidence type="ECO:0000256" key="4">
    <source>
        <dbReference type="ARBA" id="ARBA00022723"/>
    </source>
</evidence>
<sequence length="477" mass="51964">MTLAEPYDLVIRRGRVVLPDSTRQIDIGVRDGVVAALGPDLPEGKHEVAAEGRIVLPGGVDSHCHMDQQPWEGKSTADDFNTGTLSAMCGGTTTVVPFAMQMRGQSLRDIVEDYHDRARPKAHIDYGFHLIVGDPSAEVLRDEIPQLIAEGCTSIKIYLTYDGLKLDDYEALNVLDLARAQGAMVMVHAENDACIRWLTEKFIASRKTELRYHEKAHSAIGDREATFRAISLSELIETPILVSHVAAGGAVEEIRRAKARGLPIYAETCPQYLFLSAEDIDTHDLSGSKCVCTPPPRDKSNQPAIWAGILDGTLEVFSSDHSPWHYADKIAGGPGTPFHRIPNGIPGIETRLALLFSAGVNGGLISLQKFADLTAGAPARLFGLHPRKGRIAVGADADIAIWDPDRSVTITNSLLHHATDYTPYEGQVVKGWPIMTISRGDIVWDDGKIMAEPGRGHFIARQRPFPPQQGLSKVLAS</sequence>
<evidence type="ECO:0000313" key="10">
    <source>
        <dbReference type="EMBL" id="NEH89840.1"/>
    </source>
</evidence>
<dbReference type="SUPFAM" id="SSF51338">
    <property type="entry name" value="Composite domain of metallo-dependent hydrolases"/>
    <property type="match status" value="2"/>
</dbReference>
<comment type="function">
    <text evidence="6">Catalyzes the stereospecific hydrolysis of the cyclic amide bond of D-hydantoin derivatives.</text>
</comment>
<keyword evidence="5 10" id="KW-0378">Hydrolase</keyword>
<dbReference type="InterPro" id="IPR050378">
    <property type="entry name" value="Metallo-dep_Hydrolases_sf"/>
</dbReference>
<comment type="cofactor">
    <cofactor evidence="1">
        <name>Zn(2+)</name>
        <dbReference type="ChEBI" id="CHEBI:29105"/>
    </cofactor>
</comment>
<dbReference type="GO" id="GO:0046872">
    <property type="term" value="F:metal ion binding"/>
    <property type="evidence" value="ECO:0007669"/>
    <property type="project" value="UniProtKB-KW"/>
</dbReference>
<dbReference type="Gene3D" id="3.20.20.140">
    <property type="entry name" value="Metal-dependent hydrolases"/>
    <property type="match status" value="1"/>
</dbReference>
<dbReference type="InterPro" id="IPR011059">
    <property type="entry name" value="Metal-dep_hydrolase_composite"/>
</dbReference>
<comment type="caution">
    <text evidence="10">The sequence shown here is derived from an EMBL/GenBank/DDBJ whole genome shotgun (WGS) entry which is preliminary data.</text>
</comment>
<name>A0A6N9ZAH0_9HYPH</name>
<evidence type="ECO:0000256" key="6">
    <source>
        <dbReference type="ARBA" id="ARBA00055040"/>
    </source>
</evidence>
<accession>A0A6N9ZAH0</accession>
<feature type="modified residue" description="N6-carboxylysine" evidence="8">
    <location>
        <position position="156"/>
    </location>
</feature>
<dbReference type="SUPFAM" id="SSF51556">
    <property type="entry name" value="Metallo-dependent hydrolases"/>
    <property type="match status" value="1"/>
</dbReference>
<dbReference type="CDD" id="cd01314">
    <property type="entry name" value="D-HYD"/>
    <property type="match status" value="1"/>
</dbReference>
<dbReference type="InterPro" id="IPR006680">
    <property type="entry name" value="Amidohydro-rel"/>
</dbReference>
<evidence type="ECO:0000256" key="7">
    <source>
        <dbReference type="ARBA" id="ARBA00068457"/>
    </source>
</evidence>
<dbReference type="Proteomes" id="UP000468864">
    <property type="component" value="Unassembled WGS sequence"/>
</dbReference>
<dbReference type="AlphaFoldDB" id="A0A6N9ZAH0"/>
<dbReference type="NCBIfam" id="TIGR02033">
    <property type="entry name" value="D-hydantoinase"/>
    <property type="match status" value="1"/>
</dbReference>
<reference evidence="10 11" key="1">
    <citation type="submission" date="2019-12" db="EMBL/GenBank/DDBJ databases">
        <title>Rhizobium genotypes associated with high levels of biological nitrogen fixation by grain legumes in a temperate-maritime cropping system.</title>
        <authorList>
            <person name="Maluk M."/>
            <person name="Francesc Ferrando Molina F."/>
            <person name="Lopez Del Egido L."/>
            <person name="Lafos M."/>
            <person name="Langarica-Fuentes A."/>
            <person name="Gebre Yohannes G."/>
            <person name="Young M.W."/>
            <person name="Martin P."/>
            <person name="Gantlett R."/>
            <person name="Kenicer G."/>
            <person name="Hawes C."/>
            <person name="Begg G.S."/>
            <person name="Quilliam R.S."/>
            <person name="Squire G.R."/>
            <person name="Poole P.S."/>
            <person name="Young P.W."/>
            <person name="Iannetta P.M."/>
            <person name="James E.K."/>
        </authorList>
    </citation>
    <scope>NUCLEOTIDE SEQUENCE [LARGE SCALE GENOMIC DNA]</scope>
    <source>
        <strain evidence="10 11">JHI2449</strain>
    </source>
</reference>
<comment type="similarity">
    <text evidence="2">Belongs to the metallo-dependent hydrolases superfamily. Hydantoinase/dihydropyrimidinase family.</text>
</comment>
<dbReference type="EMBL" id="WUEP01000001">
    <property type="protein sequence ID" value="NEH89840.1"/>
    <property type="molecule type" value="Genomic_DNA"/>
</dbReference>
<evidence type="ECO:0000259" key="9">
    <source>
        <dbReference type="Pfam" id="PF01979"/>
    </source>
</evidence>
<dbReference type="PANTHER" id="PTHR11647">
    <property type="entry name" value="HYDRANTOINASE/DIHYDROPYRIMIDINASE FAMILY MEMBER"/>
    <property type="match status" value="1"/>
</dbReference>
<dbReference type="InterPro" id="IPR032466">
    <property type="entry name" value="Metal_Hydrolase"/>
</dbReference>
<evidence type="ECO:0000313" key="11">
    <source>
        <dbReference type="Proteomes" id="UP000468864"/>
    </source>
</evidence>
<organism evidence="10 11">
    <name type="scientific">Rhizobium laguerreae</name>
    <dbReference type="NCBI Taxonomy" id="1076926"/>
    <lineage>
        <taxon>Bacteria</taxon>
        <taxon>Pseudomonadati</taxon>
        <taxon>Pseudomonadota</taxon>
        <taxon>Alphaproteobacteria</taxon>
        <taxon>Hyphomicrobiales</taxon>
        <taxon>Rhizobiaceae</taxon>
        <taxon>Rhizobium/Agrobacterium group</taxon>
        <taxon>Rhizobium</taxon>
    </lineage>
</organism>
<dbReference type="RefSeq" id="WP_163873432.1">
    <property type="nucleotide sequence ID" value="NZ_WUEP01000001.1"/>
</dbReference>
<proteinExistence type="inferred from homology"/>
<dbReference type="Pfam" id="PF01979">
    <property type="entry name" value="Amidohydro_1"/>
    <property type="match status" value="1"/>
</dbReference>
<comment type="PTM">
    <text evidence="8">Carbamylation allows a single lysine to coordinate two divalent metal cations.</text>
</comment>
<evidence type="ECO:0000256" key="8">
    <source>
        <dbReference type="PIRSR" id="PIRSR611778-50"/>
    </source>
</evidence>
<dbReference type="NCBIfam" id="NF009941">
    <property type="entry name" value="PRK13404.1"/>
    <property type="match status" value="1"/>
</dbReference>
<dbReference type="PANTHER" id="PTHR11647:SF1">
    <property type="entry name" value="COLLAPSIN RESPONSE MEDIATOR PROTEIN"/>
    <property type="match status" value="1"/>
</dbReference>
<evidence type="ECO:0000256" key="3">
    <source>
        <dbReference type="ARBA" id="ARBA00022553"/>
    </source>
</evidence>
<evidence type="ECO:0000256" key="1">
    <source>
        <dbReference type="ARBA" id="ARBA00001947"/>
    </source>
</evidence>
<feature type="domain" description="Amidohydrolase-related" evidence="9">
    <location>
        <begin position="54"/>
        <end position="443"/>
    </location>
</feature>
<gene>
    <name evidence="10" type="primary">hydA</name>
    <name evidence="10" type="ORF">GR206_02125</name>
</gene>
<dbReference type="Gene3D" id="2.30.40.10">
    <property type="entry name" value="Urease, subunit C, domain 1"/>
    <property type="match status" value="1"/>
</dbReference>
<dbReference type="GO" id="GO:0016810">
    <property type="term" value="F:hydrolase activity, acting on carbon-nitrogen (but not peptide) bonds"/>
    <property type="evidence" value="ECO:0007669"/>
    <property type="project" value="InterPro"/>
</dbReference>